<proteinExistence type="predicted"/>
<evidence type="ECO:0000313" key="3">
    <source>
        <dbReference type="Proteomes" id="UP000289792"/>
    </source>
</evidence>
<feature type="domain" description="Spore protein YkvP/CgeB glycosyl transferase-like" evidence="1">
    <location>
        <begin position="186"/>
        <end position="285"/>
    </location>
</feature>
<dbReference type="AlphaFoldDB" id="A0A4Q0XHP2"/>
<comment type="caution">
    <text evidence="2">The sequence shown here is derived from an EMBL/GenBank/DDBJ whole genome shotgun (WGS) entry which is preliminary data.</text>
</comment>
<dbReference type="Gene3D" id="3.40.50.2000">
    <property type="entry name" value="Glycogen Phosphorylase B"/>
    <property type="match status" value="1"/>
</dbReference>
<keyword evidence="3" id="KW-1185">Reference proteome</keyword>
<dbReference type="EMBL" id="SDDZ01000005">
    <property type="protein sequence ID" value="RXJ49839.1"/>
    <property type="molecule type" value="Genomic_DNA"/>
</dbReference>
<accession>A0A4Q0XHP2</accession>
<sequence>MKITVISFDFWQYDAHIVDVLRKSGIDAHHINIGAHKHKNTAAKVQNALSKTFLNKNLKNIGRQNLILTELKKLGKQDQILVINPESIAAEYHEEIRKYTPRYIAYLYDSLARCPAEHLLHFFDKVFSFDKTDVNTHGFQLITNYNYLPEIRISKNSKYDLVYLASFDDRISIAKDIAEKISEFNKTYHYLIVGNSSWKKKYFGSKNPNWSFTSKRLNHENIPKFYSEGKVVLDLVRKNQDGLSFRIFEAMALKKKIITNNDTIKDYAFYKPENILIINEDLSNLNKSFFETDYQELKPEIYNEYTLDNWVKIVFNLK</sequence>
<organism evidence="2 3">
    <name type="scientific">Gelidibacter gilvus</name>
    <dbReference type="NCBI Taxonomy" id="59602"/>
    <lineage>
        <taxon>Bacteria</taxon>
        <taxon>Pseudomonadati</taxon>
        <taxon>Bacteroidota</taxon>
        <taxon>Flavobacteriia</taxon>
        <taxon>Flavobacteriales</taxon>
        <taxon>Flavobacteriaceae</taxon>
        <taxon>Gelidibacter</taxon>
    </lineage>
</organism>
<gene>
    <name evidence="2" type="ORF">ESZ48_10330</name>
</gene>
<name>A0A4Q0XHP2_9FLAO</name>
<dbReference type="Proteomes" id="UP000289792">
    <property type="component" value="Unassembled WGS sequence"/>
</dbReference>
<evidence type="ECO:0000313" key="2">
    <source>
        <dbReference type="EMBL" id="RXJ49839.1"/>
    </source>
</evidence>
<dbReference type="InterPro" id="IPR055259">
    <property type="entry name" value="YkvP/CgeB_Glyco_trans-like"/>
</dbReference>
<reference evidence="2 3" key="1">
    <citation type="submission" date="2019-01" db="EMBL/GenBank/DDBJ databases">
        <title>Genome sequence of the Antarctic species Gelidibacter gilvus ACAM 158(T).</title>
        <authorList>
            <person name="Bowman J.P."/>
        </authorList>
    </citation>
    <scope>NUCLEOTIDE SEQUENCE [LARGE SCALE GENOMIC DNA]</scope>
    <source>
        <strain evidence="2 3">IC158</strain>
    </source>
</reference>
<protein>
    <recommendedName>
        <fullName evidence="1">Spore protein YkvP/CgeB glycosyl transferase-like domain-containing protein</fullName>
    </recommendedName>
</protein>
<dbReference type="Pfam" id="PF13524">
    <property type="entry name" value="Glyco_trans_1_2"/>
    <property type="match status" value="1"/>
</dbReference>
<dbReference type="OrthoDB" id="3251881at2"/>
<dbReference type="RefSeq" id="WP_129017357.1">
    <property type="nucleotide sequence ID" value="NZ_SDDZ01000005.1"/>
</dbReference>
<evidence type="ECO:0000259" key="1">
    <source>
        <dbReference type="Pfam" id="PF13524"/>
    </source>
</evidence>